<reference evidence="1" key="1">
    <citation type="submission" date="2021-02" db="EMBL/GenBank/DDBJ databases">
        <authorList>
            <person name="Nowell W R."/>
        </authorList>
    </citation>
    <scope>NUCLEOTIDE SEQUENCE</scope>
</reference>
<dbReference type="Proteomes" id="UP000681967">
    <property type="component" value="Unassembled WGS sequence"/>
</dbReference>
<feature type="non-terminal residue" evidence="1">
    <location>
        <position position="71"/>
    </location>
</feature>
<evidence type="ECO:0000313" key="3">
    <source>
        <dbReference type="Proteomes" id="UP000681967"/>
    </source>
</evidence>
<protein>
    <submittedName>
        <fullName evidence="1">Uncharacterized protein</fullName>
    </submittedName>
</protein>
<sequence>EIRRLLEDINKLEGTRDRQAVKISTLQDKIHSVDDDANRTLLSSDNAVRVLSNELRFLKSSLEQVTEREQR</sequence>
<proteinExistence type="predicted"/>
<dbReference type="EMBL" id="CAJOBJ010190640">
    <property type="protein sequence ID" value="CAF4952225.1"/>
    <property type="molecule type" value="Genomic_DNA"/>
</dbReference>
<gene>
    <name evidence="1" type="ORF">BYL167_LOCUS40391</name>
    <name evidence="2" type="ORF">GIL414_LOCUS54389</name>
</gene>
<comment type="caution">
    <text evidence="1">The sequence shown here is derived from an EMBL/GenBank/DDBJ whole genome shotgun (WGS) entry which is preliminary data.</text>
</comment>
<evidence type="ECO:0000313" key="2">
    <source>
        <dbReference type="EMBL" id="CAF4952225.1"/>
    </source>
</evidence>
<dbReference type="EMBL" id="CAJOBH010099798">
    <property type="protein sequence ID" value="CAF4607268.1"/>
    <property type="molecule type" value="Genomic_DNA"/>
</dbReference>
<accession>A0A8S2ZEC9</accession>
<feature type="non-terminal residue" evidence="1">
    <location>
        <position position="1"/>
    </location>
</feature>
<name>A0A8S2ZEC9_9BILA</name>
<evidence type="ECO:0000313" key="1">
    <source>
        <dbReference type="EMBL" id="CAF4607268.1"/>
    </source>
</evidence>
<dbReference type="Proteomes" id="UP000681720">
    <property type="component" value="Unassembled WGS sequence"/>
</dbReference>
<dbReference type="AlphaFoldDB" id="A0A8S2ZEC9"/>
<organism evidence="1 3">
    <name type="scientific">Rotaria magnacalcarata</name>
    <dbReference type="NCBI Taxonomy" id="392030"/>
    <lineage>
        <taxon>Eukaryota</taxon>
        <taxon>Metazoa</taxon>
        <taxon>Spiralia</taxon>
        <taxon>Gnathifera</taxon>
        <taxon>Rotifera</taxon>
        <taxon>Eurotatoria</taxon>
        <taxon>Bdelloidea</taxon>
        <taxon>Philodinida</taxon>
        <taxon>Philodinidae</taxon>
        <taxon>Rotaria</taxon>
    </lineage>
</organism>